<dbReference type="RefSeq" id="XP_053022501.1">
    <property type="nucleotide sequence ID" value="XM_053171306.1"/>
</dbReference>
<sequence>MLSFSSILTRRTAPTIQKPSFRNGLARHNSSKSTSTKKPTYQPSPSPPPLPPKEQKEFISLINQSNSSPPDQPTNQTHPDLRNLGPEEFQGDVNPRTGEVNGPKRDPLKWPNEWGYGGRVEQSVLFLMSVPLRRVGKYPTTVRTATNDQKRISETIFASFSTITYRSNPSSVGKIKEEFSTKFITSHRTHHHLPPLQIPSGFPAQVEKLVQRNSYVFRDISKYVKSETILYLS</sequence>
<dbReference type="Proteomes" id="UP001164743">
    <property type="component" value="Chromosome 7A"/>
</dbReference>
<dbReference type="Pfam" id="PF07896">
    <property type="entry name" value="DUF1674"/>
    <property type="match status" value="1"/>
</dbReference>
<gene>
    <name evidence="3" type="ORF">PtA15_7A675</name>
</gene>
<feature type="compositionally biased region" description="Low complexity" evidence="2">
    <location>
        <begin position="31"/>
        <end position="41"/>
    </location>
</feature>
<dbReference type="EMBL" id="CP110427">
    <property type="protein sequence ID" value="WAQ86946.1"/>
    <property type="molecule type" value="Genomic_DNA"/>
</dbReference>
<feature type="compositionally biased region" description="Pro residues" evidence="2">
    <location>
        <begin position="42"/>
        <end position="52"/>
    </location>
</feature>
<feature type="region of interest" description="Disordered" evidence="2">
    <location>
        <begin position="1"/>
        <end position="106"/>
    </location>
</feature>
<protein>
    <recommendedName>
        <fullName evidence="5">Succinate dehydrogenase assembly factor 4, mitochondrial</fullName>
    </recommendedName>
</protein>
<evidence type="ECO:0000256" key="2">
    <source>
        <dbReference type="SAM" id="MobiDB-lite"/>
    </source>
</evidence>
<feature type="compositionally biased region" description="Polar residues" evidence="2">
    <location>
        <begin position="1"/>
        <end position="20"/>
    </location>
</feature>
<proteinExistence type="inferred from homology"/>
<reference evidence="3" key="1">
    <citation type="submission" date="2022-10" db="EMBL/GenBank/DDBJ databases">
        <title>Puccinia triticina Genome sequencing and assembly.</title>
        <authorList>
            <person name="Li C."/>
        </authorList>
    </citation>
    <scope>NUCLEOTIDE SEQUENCE</scope>
    <source>
        <strain evidence="3">Pt15</strain>
    </source>
</reference>
<keyword evidence="4" id="KW-1185">Reference proteome</keyword>
<evidence type="ECO:0000313" key="3">
    <source>
        <dbReference type="EMBL" id="WAQ86946.1"/>
    </source>
</evidence>
<evidence type="ECO:0000256" key="1">
    <source>
        <dbReference type="ARBA" id="ARBA00005701"/>
    </source>
</evidence>
<feature type="compositionally biased region" description="Polar residues" evidence="2">
    <location>
        <begin position="61"/>
        <end position="78"/>
    </location>
</feature>
<organism evidence="3 4">
    <name type="scientific">Puccinia triticina</name>
    <dbReference type="NCBI Taxonomy" id="208348"/>
    <lineage>
        <taxon>Eukaryota</taxon>
        <taxon>Fungi</taxon>
        <taxon>Dikarya</taxon>
        <taxon>Basidiomycota</taxon>
        <taxon>Pucciniomycotina</taxon>
        <taxon>Pucciniomycetes</taxon>
        <taxon>Pucciniales</taxon>
        <taxon>Pucciniaceae</taxon>
        <taxon>Puccinia</taxon>
    </lineage>
</organism>
<evidence type="ECO:0008006" key="5">
    <source>
        <dbReference type="Google" id="ProtNLM"/>
    </source>
</evidence>
<evidence type="ECO:0000313" key="4">
    <source>
        <dbReference type="Proteomes" id="UP001164743"/>
    </source>
</evidence>
<dbReference type="GeneID" id="77812201"/>
<accession>A0ABY7CNX0</accession>
<name>A0ABY7CNX0_9BASI</name>
<comment type="similarity">
    <text evidence="1">Belongs to the SDHAF4 family.</text>
</comment>
<dbReference type="InterPro" id="IPR012875">
    <property type="entry name" value="SDHF4"/>
</dbReference>